<dbReference type="EMBL" id="JBHLTG010000054">
    <property type="protein sequence ID" value="MFC0682952.1"/>
    <property type="molecule type" value="Genomic_DNA"/>
</dbReference>
<evidence type="ECO:0000256" key="2">
    <source>
        <dbReference type="ARBA" id="ARBA00023315"/>
    </source>
</evidence>
<dbReference type="RefSeq" id="WP_386677475.1">
    <property type="nucleotide sequence ID" value="NZ_JBHLTG010000054.1"/>
</dbReference>
<protein>
    <submittedName>
        <fullName evidence="4">GNAT family N-acetyltransferase</fullName>
        <ecNumber evidence="4">2.3.-.-</ecNumber>
    </submittedName>
</protein>
<evidence type="ECO:0000256" key="1">
    <source>
        <dbReference type="ARBA" id="ARBA00022679"/>
    </source>
</evidence>
<proteinExistence type="predicted"/>
<dbReference type="SUPFAM" id="SSF55729">
    <property type="entry name" value="Acyl-CoA N-acyltransferases (Nat)"/>
    <property type="match status" value="1"/>
</dbReference>
<dbReference type="EC" id="2.3.-.-" evidence="4"/>
<reference evidence="4 5" key="1">
    <citation type="submission" date="2024-09" db="EMBL/GenBank/DDBJ databases">
        <authorList>
            <person name="Sun Q."/>
            <person name="Mori K."/>
        </authorList>
    </citation>
    <scope>NUCLEOTIDE SEQUENCE [LARGE SCALE GENOMIC DNA]</scope>
    <source>
        <strain evidence="4 5">KCTC 23076</strain>
    </source>
</reference>
<keyword evidence="2 4" id="KW-0012">Acyltransferase</keyword>
<dbReference type="CDD" id="cd04301">
    <property type="entry name" value="NAT_SF"/>
    <property type="match status" value="1"/>
</dbReference>
<dbReference type="InterPro" id="IPR000182">
    <property type="entry name" value="GNAT_dom"/>
</dbReference>
<feature type="domain" description="N-acetyltransferase" evidence="3">
    <location>
        <begin position="16"/>
        <end position="164"/>
    </location>
</feature>
<dbReference type="InterPro" id="IPR016181">
    <property type="entry name" value="Acyl_CoA_acyltransferase"/>
</dbReference>
<organism evidence="4 5">
    <name type="scientific">Lysobacter korlensis</name>
    <dbReference type="NCBI Taxonomy" id="553636"/>
    <lineage>
        <taxon>Bacteria</taxon>
        <taxon>Pseudomonadati</taxon>
        <taxon>Pseudomonadota</taxon>
        <taxon>Gammaproteobacteria</taxon>
        <taxon>Lysobacterales</taxon>
        <taxon>Lysobacteraceae</taxon>
        <taxon>Lysobacter</taxon>
    </lineage>
</organism>
<dbReference type="InterPro" id="IPR050832">
    <property type="entry name" value="Bact_Acetyltransf"/>
</dbReference>
<evidence type="ECO:0000259" key="3">
    <source>
        <dbReference type="PROSITE" id="PS51186"/>
    </source>
</evidence>
<gene>
    <name evidence="4" type="ORF">ACFFGH_34420</name>
</gene>
<dbReference type="Pfam" id="PF00583">
    <property type="entry name" value="Acetyltransf_1"/>
    <property type="match status" value="1"/>
</dbReference>
<dbReference type="PANTHER" id="PTHR43877">
    <property type="entry name" value="AMINOALKYLPHOSPHONATE N-ACETYLTRANSFERASE-RELATED-RELATED"/>
    <property type="match status" value="1"/>
</dbReference>
<keyword evidence="1 4" id="KW-0808">Transferase</keyword>
<keyword evidence="5" id="KW-1185">Reference proteome</keyword>
<dbReference type="Gene3D" id="3.40.630.30">
    <property type="match status" value="1"/>
</dbReference>
<dbReference type="PROSITE" id="PS51186">
    <property type="entry name" value="GNAT"/>
    <property type="match status" value="1"/>
</dbReference>
<sequence>MDSSAPAEVDPDATGVSFRPAEATDLSELVSMLADDPLGAKREAWGDPLPLGYTEAFEAIRKDPNNELVVAVLGDHLVGMLQITFIPYLTYQGRWRALIEGVRIASNARSKGLGAAMIGWAVQRARDRNCVMVQLTTDRAREDALRFYERLGFVASHHGMKLHL</sequence>
<evidence type="ECO:0000313" key="5">
    <source>
        <dbReference type="Proteomes" id="UP001589896"/>
    </source>
</evidence>
<name>A0ABV6S146_9GAMM</name>
<accession>A0ABV6S146</accession>
<dbReference type="PANTHER" id="PTHR43877:SF2">
    <property type="entry name" value="AMINOALKYLPHOSPHONATE N-ACETYLTRANSFERASE-RELATED"/>
    <property type="match status" value="1"/>
</dbReference>
<dbReference type="Proteomes" id="UP001589896">
    <property type="component" value="Unassembled WGS sequence"/>
</dbReference>
<evidence type="ECO:0000313" key="4">
    <source>
        <dbReference type="EMBL" id="MFC0682952.1"/>
    </source>
</evidence>
<comment type="caution">
    <text evidence="4">The sequence shown here is derived from an EMBL/GenBank/DDBJ whole genome shotgun (WGS) entry which is preliminary data.</text>
</comment>
<dbReference type="GO" id="GO:0016746">
    <property type="term" value="F:acyltransferase activity"/>
    <property type="evidence" value="ECO:0007669"/>
    <property type="project" value="UniProtKB-KW"/>
</dbReference>